<evidence type="ECO:0000313" key="3">
    <source>
        <dbReference type="Proteomes" id="UP000195012"/>
    </source>
</evidence>
<dbReference type="OrthoDB" id="385062at2759"/>
<feature type="compositionally biased region" description="Basic and acidic residues" evidence="1">
    <location>
        <begin position="101"/>
        <end position="116"/>
    </location>
</feature>
<dbReference type="EMBL" id="NETL01000024">
    <property type="protein sequence ID" value="OTN66050.1"/>
    <property type="molecule type" value="Genomic_DNA"/>
</dbReference>
<dbReference type="VEuPathDB" id="PlasmoDB:PKA1H_080034500"/>
<dbReference type="OMA" id="FQKAPED"/>
<dbReference type="eggNOG" id="ENOG502SFWS">
    <property type="taxonomic scope" value="Eukaryota"/>
</dbReference>
<sequence length="333" mass="37388">MTSGNQNGQATDEAEEENRDDLSISPNEEEGNAEGGDSSERCAVEYPLGESQGEIKVRVGNKEAKEEKVAKENEVMPPHKDATSYEATLQKEDGCANSDNANKDDTKELVIQEKGEGQSIVQLNDGENATGENRYGESATGENATGENATGESATGESATGESATEDAPLSDISFSEDFFDQASQFQKAPEDPKEQNPNQLADLYKEMKKCEDLFLSHFDCTGDDSKTMEMIRIGVEANEERQEKKCKVNIPQINFTSMEAISQFMVNEDMYDNDDPPIERQLFEHVKQFTQEQKKKNKKNKMNKYYLGVRSYLNTLPPSMHQKIFREYRKNF</sequence>
<feature type="compositionally biased region" description="Basic and acidic residues" evidence="1">
    <location>
        <begin position="53"/>
        <end position="94"/>
    </location>
</feature>
<feature type="compositionally biased region" description="Polar residues" evidence="1">
    <location>
        <begin position="1"/>
        <end position="10"/>
    </location>
</feature>
<feature type="compositionally biased region" description="Polar residues" evidence="1">
    <location>
        <begin position="119"/>
        <end position="131"/>
    </location>
</feature>
<proteinExistence type="predicted"/>
<dbReference type="AlphaFoldDB" id="A0A1Y3DPD3"/>
<feature type="compositionally biased region" description="Polar residues" evidence="1">
    <location>
        <begin position="140"/>
        <end position="163"/>
    </location>
</feature>
<feature type="region of interest" description="Disordered" evidence="1">
    <location>
        <begin position="1"/>
        <end position="198"/>
    </location>
</feature>
<name>A0A1Y3DPD3_PLAKN</name>
<evidence type="ECO:0000256" key="1">
    <source>
        <dbReference type="SAM" id="MobiDB-lite"/>
    </source>
</evidence>
<dbReference type="VEuPathDB" id="PlasmoDB:PKNH_0829200"/>
<organism evidence="2 3">
    <name type="scientific">Plasmodium knowlesi</name>
    <dbReference type="NCBI Taxonomy" id="5850"/>
    <lineage>
        <taxon>Eukaryota</taxon>
        <taxon>Sar</taxon>
        <taxon>Alveolata</taxon>
        <taxon>Apicomplexa</taxon>
        <taxon>Aconoidasida</taxon>
        <taxon>Haemosporida</taxon>
        <taxon>Plasmodiidae</taxon>
        <taxon>Plasmodium</taxon>
        <taxon>Plasmodium (Plasmodium)</taxon>
    </lineage>
</organism>
<dbReference type="Proteomes" id="UP000195012">
    <property type="component" value="Unassembled WGS sequence"/>
</dbReference>
<gene>
    <name evidence="2" type="ORF">PKNOH_S100057800</name>
</gene>
<reference evidence="2 3" key="1">
    <citation type="submission" date="2017-05" db="EMBL/GenBank/DDBJ databases">
        <title>PacBio assembly of a Plasmodium knowlesi genome sequence with Hi-C correction and manual annotation of the SICAvar gene family.</title>
        <authorList>
            <person name="Lapp S.A."/>
            <person name="Geraldo J.A."/>
            <person name="Chien J.-T."/>
            <person name="Ay F."/>
            <person name="Pakala S.B."/>
            <person name="Batugedara G."/>
            <person name="Humphrey J.C."/>
            <person name="Debarry J.D."/>
            <person name="Le Roch K.G."/>
            <person name="Galinski M.R."/>
            <person name="Kissinger J.C."/>
        </authorList>
    </citation>
    <scope>NUCLEOTIDE SEQUENCE [LARGE SCALE GENOMIC DNA]</scope>
    <source>
        <strain evidence="3">Malayan Strain Pk1 (A+)</strain>
    </source>
</reference>
<protein>
    <submittedName>
        <fullName evidence="2">Uncharacterized protein</fullName>
    </submittedName>
</protein>
<accession>A0A1Y3DPD3</accession>
<evidence type="ECO:0000313" key="2">
    <source>
        <dbReference type="EMBL" id="OTN66050.1"/>
    </source>
</evidence>
<comment type="caution">
    <text evidence="2">The sequence shown here is derived from an EMBL/GenBank/DDBJ whole genome shotgun (WGS) entry which is preliminary data.</text>
</comment>
<dbReference type="VEuPathDB" id="PlasmoDB:PKNOH_S100057800"/>